<proteinExistence type="predicted"/>
<dbReference type="EMBL" id="VIWT01000004">
    <property type="protein sequence ID" value="TWF82680.1"/>
    <property type="molecule type" value="Genomic_DNA"/>
</dbReference>
<dbReference type="Pfam" id="PF00550">
    <property type="entry name" value="PP-binding"/>
    <property type="match status" value="1"/>
</dbReference>
<dbReference type="SUPFAM" id="SSF52777">
    <property type="entry name" value="CoA-dependent acyltransferases"/>
    <property type="match status" value="2"/>
</dbReference>
<organism evidence="5 6">
    <name type="scientific">Kitasatospora viridis</name>
    <dbReference type="NCBI Taxonomy" id="281105"/>
    <lineage>
        <taxon>Bacteria</taxon>
        <taxon>Bacillati</taxon>
        <taxon>Actinomycetota</taxon>
        <taxon>Actinomycetes</taxon>
        <taxon>Kitasatosporales</taxon>
        <taxon>Streptomycetaceae</taxon>
        <taxon>Kitasatospora</taxon>
    </lineage>
</organism>
<evidence type="ECO:0000313" key="5">
    <source>
        <dbReference type="EMBL" id="TWF82680.1"/>
    </source>
</evidence>
<dbReference type="SUPFAM" id="SSF56801">
    <property type="entry name" value="Acetyl-CoA synthetase-like"/>
    <property type="match status" value="1"/>
</dbReference>
<dbReference type="GO" id="GO:0043041">
    <property type="term" value="P:amino acid activation for nonribosomal peptide biosynthetic process"/>
    <property type="evidence" value="ECO:0007669"/>
    <property type="project" value="TreeGrafter"/>
</dbReference>
<dbReference type="CDD" id="cd19531">
    <property type="entry name" value="LCL_NRPS-like"/>
    <property type="match status" value="1"/>
</dbReference>
<dbReference type="InterPro" id="IPR000873">
    <property type="entry name" value="AMP-dep_synth/lig_dom"/>
</dbReference>
<dbReference type="Gene3D" id="3.30.559.30">
    <property type="entry name" value="Nonribosomal peptide synthetase, condensation domain"/>
    <property type="match status" value="1"/>
</dbReference>
<comment type="caution">
    <text evidence="5">The sequence shown here is derived from an EMBL/GenBank/DDBJ whole genome shotgun (WGS) entry which is preliminary data.</text>
</comment>
<dbReference type="Gene3D" id="3.40.50.12780">
    <property type="entry name" value="N-terminal domain of ligase-like"/>
    <property type="match status" value="1"/>
</dbReference>
<dbReference type="FunFam" id="3.30.300.30:FF:000010">
    <property type="entry name" value="Enterobactin synthetase component F"/>
    <property type="match status" value="1"/>
</dbReference>
<dbReference type="Gene3D" id="3.30.559.10">
    <property type="entry name" value="Chloramphenicol acetyltransferase-like domain"/>
    <property type="match status" value="1"/>
</dbReference>
<dbReference type="InterPro" id="IPR001242">
    <property type="entry name" value="Condensation_dom"/>
</dbReference>
<dbReference type="InterPro" id="IPR036736">
    <property type="entry name" value="ACP-like_sf"/>
</dbReference>
<evidence type="ECO:0000313" key="6">
    <source>
        <dbReference type="Proteomes" id="UP000317940"/>
    </source>
</evidence>
<dbReference type="GO" id="GO:0044550">
    <property type="term" value="P:secondary metabolite biosynthetic process"/>
    <property type="evidence" value="ECO:0007669"/>
    <property type="project" value="UniProtKB-ARBA"/>
</dbReference>
<dbReference type="InterPro" id="IPR020806">
    <property type="entry name" value="PKS_PP-bd"/>
</dbReference>
<dbReference type="Pfam" id="PF00668">
    <property type="entry name" value="Condensation"/>
    <property type="match status" value="1"/>
</dbReference>
<dbReference type="InterPro" id="IPR010071">
    <property type="entry name" value="AA_adenyl_dom"/>
</dbReference>
<dbReference type="RefSeq" id="WP_145909965.1">
    <property type="nucleotide sequence ID" value="NZ_BAAAMZ010000017.1"/>
</dbReference>
<dbReference type="Gene3D" id="1.10.1200.10">
    <property type="entry name" value="ACP-like"/>
    <property type="match status" value="1"/>
</dbReference>
<dbReference type="SMART" id="SM00823">
    <property type="entry name" value="PKS_PP"/>
    <property type="match status" value="1"/>
</dbReference>
<dbReference type="OrthoDB" id="3862183at2"/>
<accession>A0A561T6F9</accession>
<dbReference type="InterPro" id="IPR025110">
    <property type="entry name" value="AMP-bd_C"/>
</dbReference>
<dbReference type="AlphaFoldDB" id="A0A561T6F9"/>
<evidence type="ECO:0000256" key="1">
    <source>
        <dbReference type="ARBA" id="ARBA00001957"/>
    </source>
</evidence>
<protein>
    <submittedName>
        <fullName evidence="5">Amino acid adenylation domain-containing protein</fullName>
    </submittedName>
</protein>
<gene>
    <name evidence="5" type="ORF">FHX73_14162</name>
</gene>
<dbReference type="FunFam" id="3.40.50.980:FF:000002">
    <property type="entry name" value="Enterobactin synthetase component F"/>
    <property type="match status" value="1"/>
</dbReference>
<dbReference type="Gene3D" id="3.30.300.30">
    <property type="match status" value="1"/>
</dbReference>
<dbReference type="InterPro" id="IPR020845">
    <property type="entry name" value="AMP-binding_CS"/>
</dbReference>
<dbReference type="GO" id="GO:0008610">
    <property type="term" value="P:lipid biosynthetic process"/>
    <property type="evidence" value="ECO:0007669"/>
    <property type="project" value="UniProtKB-ARBA"/>
</dbReference>
<dbReference type="InterPro" id="IPR042099">
    <property type="entry name" value="ANL_N_sf"/>
</dbReference>
<dbReference type="PANTHER" id="PTHR45527">
    <property type="entry name" value="NONRIBOSOMAL PEPTIDE SYNTHETASE"/>
    <property type="match status" value="1"/>
</dbReference>
<dbReference type="NCBIfam" id="TIGR01733">
    <property type="entry name" value="AA-adenyl-dom"/>
    <property type="match status" value="1"/>
</dbReference>
<evidence type="ECO:0000256" key="2">
    <source>
        <dbReference type="ARBA" id="ARBA00022450"/>
    </source>
</evidence>
<dbReference type="InterPro" id="IPR045851">
    <property type="entry name" value="AMP-bd_C_sf"/>
</dbReference>
<name>A0A561T6F9_9ACTN</name>
<sequence length="1049" mass="111778">MLTGSPPGHAQVGGSAGPVRPYPTDLCVHQLFEATAARTPDAVALVDGPAELTYAQLNARANQLAHLLRSRGARPESLVGVCLERGAELVVALLGILKSGAGYVPVDPEHPVARTRALLAGSGAALLVTAPGLARVADGTGIAPVLAGPDPAGRPTHDPEPAADPANPAYVIFTSGSTGAPKGVVVPHRGVVNRLLWMRDDCGLTADSRVLQKTPATFDVSVWEFFAPLAVGATLVLARPGGHRDPGYLREVLAQQRVDTVHFVPSMLRAFLAELREVPTALPALRRIVCSGEALPADLVAAVHEALGCPVYNLYGPTEASVDVTAVRCDPGEPVTIGTPVANTRTHVLDPDGGPVPDGTPGELCLAGVQLARGYLGRPGATAAAFRPDPFGAPGSRLYRTGDLVRQETDGNLAFLGRIDQQVKIRGLRIEPGEIEAALTEHPLVRAAAVAAHRPADGEPRLVGYLVGDPDLIELRAWLATRLPDYLIPTGWVRLPALPLTASGKLDRKALPAPGGDRPDLPTPHLAARTGTETALVGLWEEVLDVRPVGIRDRFLDLGGQSLSAVRICARLRALTGARLSPADLVASPTVEELAALLDGRSAAGPSGVEPSAARALIPARPEGPAPLSSEQQRLWFLDQLSPGTTEYVMHDAHRLRGRLDLPALRGALDDCVRRHATLRTTFRASRGVPHQVVDEELRVPLELVDLSATPPDQREGQLLASIEQFTGQPFRLDRGPLLRMVLLTLEPEQHVLLAVIHHIVADDWSMGVLWRDLSAHYRARTTGGGAELPALTTEYADYAAWQRATAADPDRAEGLDHCLRELHQPPPALALPTARPRDAKQRPLDAHTTFTLPAAVTERVHRTARAAGATPFMVLLAAFGAVLARATGQDDLVVATFTANRASAEVEDLIGLFVNTLPLRLRVPPADPFGELLRRTRTTALAAYRHQQVPFDQLVAAHNAPRDLGRNPIAQAGFQTLGALTDRIDLPGVRAEPYHQGQGGHPFDVLVTIREHGPALDGELHYPAGLVTDHFAQQLTDSYTEFVTTVTA</sequence>
<dbReference type="FunFam" id="3.40.50.12780:FF:000012">
    <property type="entry name" value="Non-ribosomal peptide synthetase"/>
    <property type="match status" value="1"/>
</dbReference>
<dbReference type="FunFam" id="3.30.559.10:FF:000012">
    <property type="entry name" value="Non-ribosomal peptide synthetase"/>
    <property type="match status" value="1"/>
</dbReference>
<dbReference type="CDD" id="cd17646">
    <property type="entry name" value="A_NRPS_AB3403-like"/>
    <property type="match status" value="1"/>
</dbReference>
<dbReference type="FunFam" id="3.40.50.980:FF:000001">
    <property type="entry name" value="Non-ribosomal peptide synthetase"/>
    <property type="match status" value="1"/>
</dbReference>
<keyword evidence="3" id="KW-0597">Phosphoprotein</keyword>
<dbReference type="Pfam" id="PF00501">
    <property type="entry name" value="AMP-binding"/>
    <property type="match status" value="1"/>
</dbReference>
<dbReference type="PANTHER" id="PTHR45527:SF1">
    <property type="entry name" value="FATTY ACID SYNTHASE"/>
    <property type="match status" value="1"/>
</dbReference>
<dbReference type="PROSITE" id="PS50075">
    <property type="entry name" value="CARRIER"/>
    <property type="match status" value="1"/>
</dbReference>
<dbReference type="SUPFAM" id="SSF47336">
    <property type="entry name" value="ACP-like"/>
    <property type="match status" value="1"/>
</dbReference>
<reference evidence="5 6" key="1">
    <citation type="submission" date="2019-06" db="EMBL/GenBank/DDBJ databases">
        <title>Sequencing the genomes of 1000 actinobacteria strains.</title>
        <authorList>
            <person name="Klenk H.-P."/>
        </authorList>
    </citation>
    <scope>NUCLEOTIDE SEQUENCE [LARGE SCALE GENOMIC DNA]</scope>
    <source>
        <strain evidence="5 6">DSM 44826</strain>
    </source>
</reference>
<dbReference type="PROSITE" id="PS00455">
    <property type="entry name" value="AMP_BINDING"/>
    <property type="match status" value="1"/>
</dbReference>
<dbReference type="GO" id="GO:0017000">
    <property type="term" value="P:antibiotic biosynthetic process"/>
    <property type="evidence" value="ECO:0007669"/>
    <property type="project" value="UniProtKB-ARBA"/>
</dbReference>
<evidence type="ECO:0000256" key="3">
    <source>
        <dbReference type="ARBA" id="ARBA00022553"/>
    </source>
</evidence>
<evidence type="ECO:0000259" key="4">
    <source>
        <dbReference type="PROSITE" id="PS50075"/>
    </source>
</evidence>
<keyword evidence="6" id="KW-1185">Reference proteome</keyword>
<keyword evidence="2" id="KW-0596">Phosphopantetheine</keyword>
<dbReference type="InterPro" id="IPR009081">
    <property type="entry name" value="PP-bd_ACP"/>
</dbReference>
<dbReference type="GO" id="GO:0005737">
    <property type="term" value="C:cytoplasm"/>
    <property type="evidence" value="ECO:0007669"/>
    <property type="project" value="TreeGrafter"/>
</dbReference>
<dbReference type="GO" id="GO:0003824">
    <property type="term" value="F:catalytic activity"/>
    <property type="evidence" value="ECO:0007669"/>
    <property type="project" value="InterPro"/>
</dbReference>
<dbReference type="Proteomes" id="UP000317940">
    <property type="component" value="Unassembled WGS sequence"/>
</dbReference>
<dbReference type="Pfam" id="PF13193">
    <property type="entry name" value="AMP-binding_C"/>
    <property type="match status" value="1"/>
</dbReference>
<feature type="domain" description="Carrier" evidence="4">
    <location>
        <begin position="527"/>
        <end position="602"/>
    </location>
</feature>
<comment type="cofactor">
    <cofactor evidence="1">
        <name>pantetheine 4'-phosphate</name>
        <dbReference type="ChEBI" id="CHEBI:47942"/>
    </cofactor>
</comment>
<dbReference type="GO" id="GO:0031177">
    <property type="term" value="F:phosphopantetheine binding"/>
    <property type="evidence" value="ECO:0007669"/>
    <property type="project" value="InterPro"/>
</dbReference>
<dbReference type="InterPro" id="IPR023213">
    <property type="entry name" value="CAT-like_dom_sf"/>
</dbReference>